<keyword evidence="2" id="KW-1185">Reference proteome</keyword>
<accession>A0ABT5FHE3</accession>
<protein>
    <submittedName>
        <fullName evidence="1">Transporter substrate-binding domain-containing protein</fullName>
    </submittedName>
</protein>
<dbReference type="Proteomes" id="UP001528411">
    <property type="component" value="Unassembled WGS sequence"/>
</dbReference>
<proteinExistence type="predicted"/>
<evidence type="ECO:0000313" key="2">
    <source>
        <dbReference type="Proteomes" id="UP001528411"/>
    </source>
</evidence>
<organism evidence="1 2">
    <name type="scientific">Psychrosphaera algicola</name>
    <dbReference type="NCBI Taxonomy" id="3023714"/>
    <lineage>
        <taxon>Bacteria</taxon>
        <taxon>Pseudomonadati</taxon>
        <taxon>Pseudomonadota</taxon>
        <taxon>Gammaproteobacteria</taxon>
        <taxon>Alteromonadales</taxon>
        <taxon>Pseudoalteromonadaceae</taxon>
        <taxon>Psychrosphaera</taxon>
    </lineage>
</organism>
<name>A0ABT5FHE3_9GAMM</name>
<dbReference type="Gene3D" id="3.40.190.10">
    <property type="entry name" value="Periplasmic binding protein-like II"/>
    <property type="match status" value="2"/>
</dbReference>
<evidence type="ECO:0000313" key="1">
    <source>
        <dbReference type="EMBL" id="MDC2890610.1"/>
    </source>
</evidence>
<dbReference type="EMBL" id="JAQOMS010000002">
    <property type="protein sequence ID" value="MDC2890610.1"/>
    <property type="molecule type" value="Genomic_DNA"/>
</dbReference>
<comment type="caution">
    <text evidence="1">The sequence shown here is derived from an EMBL/GenBank/DDBJ whole genome shotgun (WGS) entry which is preliminary data.</text>
</comment>
<dbReference type="PANTHER" id="PTHR38834">
    <property type="entry name" value="PERIPLASMIC SUBSTRATE BINDING PROTEIN FAMILY 3"/>
    <property type="match status" value="1"/>
</dbReference>
<gene>
    <name evidence="1" type="ORF">PN838_20020</name>
</gene>
<dbReference type="SUPFAM" id="SSF53850">
    <property type="entry name" value="Periplasmic binding protein-like II"/>
    <property type="match status" value="1"/>
</dbReference>
<reference evidence="1 2" key="1">
    <citation type="submission" date="2023-01" db="EMBL/GenBank/DDBJ databases">
        <title>Psychrosphaera sp. nov., isolated from marine algae.</title>
        <authorList>
            <person name="Bayburt H."/>
            <person name="Choi B.J."/>
            <person name="Kim J.M."/>
            <person name="Choi D.G."/>
            <person name="Jeon C.O."/>
        </authorList>
    </citation>
    <scope>NUCLEOTIDE SEQUENCE [LARGE SCALE GENOMIC DNA]</scope>
    <source>
        <strain evidence="1 2">G1-22</strain>
    </source>
</reference>
<dbReference type="PANTHER" id="PTHR38834:SF3">
    <property type="entry name" value="SOLUTE-BINDING PROTEIN FAMILY 3_N-TERMINAL DOMAIN-CONTAINING PROTEIN"/>
    <property type="match status" value="1"/>
</dbReference>
<sequence>MSRTKEREDLFKWVGPVFSSTHVLVAKQKTVIDIKETKDIFKYSVATVRADISEKSLRKIGFPDQKLAKLSNVKQAFLMLKNERVDLVMLSIHGLHHVLMELHESRNRYKIVWQVNKIGNYFAFSKETPDLIINKFQQTLDSLETKRIEILQKYKLPEEEY</sequence>